<proteinExistence type="predicted"/>
<accession>A0A382I9P9</accession>
<evidence type="ECO:0000313" key="1">
    <source>
        <dbReference type="EMBL" id="SVB96360.1"/>
    </source>
</evidence>
<feature type="non-terminal residue" evidence="1">
    <location>
        <position position="356"/>
    </location>
</feature>
<dbReference type="EMBL" id="UINC01066052">
    <property type="protein sequence ID" value="SVB96360.1"/>
    <property type="molecule type" value="Genomic_DNA"/>
</dbReference>
<name>A0A382I9P9_9ZZZZ</name>
<gene>
    <name evidence="1" type="ORF">METZ01_LOCUS249214</name>
</gene>
<dbReference type="AlphaFoldDB" id="A0A382I9P9"/>
<reference evidence="1" key="1">
    <citation type="submission" date="2018-05" db="EMBL/GenBank/DDBJ databases">
        <authorList>
            <person name="Lanie J.A."/>
            <person name="Ng W.-L."/>
            <person name="Kazmierczak K.M."/>
            <person name="Andrzejewski T.M."/>
            <person name="Davidsen T.M."/>
            <person name="Wayne K.J."/>
            <person name="Tettelin H."/>
            <person name="Glass J.I."/>
            <person name="Rusch D."/>
            <person name="Podicherti R."/>
            <person name="Tsui H.-C.T."/>
            <person name="Winkler M.E."/>
        </authorList>
    </citation>
    <scope>NUCLEOTIDE SEQUENCE</scope>
</reference>
<protein>
    <submittedName>
        <fullName evidence="1">Uncharacterized protein</fullName>
    </submittedName>
</protein>
<organism evidence="1">
    <name type="scientific">marine metagenome</name>
    <dbReference type="NCBI Taxonomy" id="408172"/>
    <lineage>
        <taxon>unclassified sequences</taxon>
        <taxon>metagenomes</taxon>
        <taxon>ecological metagenomes</taxon>
    </lineage>
</organism>
<sequence length="356" mass="40199">MKRAILFAVVLGLAVVLGNGADKKDEEHLVGNTDAQFKRFLKEKKAYIERLIMDHKLKPSQGIPDLIRAVEMDNPSVVANASFREWQASTNNYPLSQPLREVYGGYEQYKLWEPHFRKTYIDGIVGSIPKGSIYFGGTDAGRFLITAGCASHEKGDPFFTITQNALADRNYLNYVQDIYGEKIPIPSSADYAAAYQHATRTPGISQESAVWELNSYLAKIIFDRNPKHRFFVEESFSVSWMGPHLTPHGFIMELHRKPVKEFTGEMIAKDQRFWAAHVKGWLGNWLTADTGRKEVIDWVDRIHVKNDLKQFKGESALLRQQASGMFASKQMVDMALGYGSPANAFGKLLLGQAKIY</sequence>